<proteinExistence type="predicted"/>
<accession>A0A4R1F2S5</accession>
<evidence type="ECO:0000313" key="1">
    <source>
        <dbReference type="EMBL" id="TCJ84671.1"/>
    </source>
</evidence>
<keyword evidence="2" id="KW-1185">Reference proteome</keyword>
<dbReference type="RefSeq" id="WP_165874707.1">
    <property type="nucleotide sequence ID" value="NZ_BAAAFU010000006.1"/>
</dbReference>
<dbReference type="AlphaFoldDB" id="A0A4R1F2S5"/>
<protein>
    <submittedName>
        <fullName evidence="1">Uncharacterized protein</fullName>
    </submittedName>
</protein>
<dbReference type="EMBL" id="SMFQ01000004">
    <property type="protein sequence ID" value="TCJ84671.1"/>
    <property type="molecule type" value="Genomic_DNA"/>
</dbReference>
<dbReference type="Proteomes" id="UP000294887">
    <property type="component" value="Unassembled WGS sequence"/>
</dbReference>
<reference evidence="1 2" key="1">
    <citation type="submission" date="2019-03" db="EMBL/GenBank/DDBJ databases">
        <title>Genomic Encyclopedia of Type Strains, Phase IV (KMG-IV): sequencing the most valuable type-strain genomes for metagenomic binning, comparative biology and taxonomic classification.</title>
        <authorList>
            <person name="Goeker M."/>
        </authorList>
    </citation>
    <scope>NUCLEOTIDE SEQUENCE [LARGE SCALE GENOMIC DNA]</scope>
    <source>
        <strain evidence="1 2">DSM 24830</strain>
    </source>
</reference>
<name>A0A4R1F2S5_9GAMM</name>
<gene>
    <name evidence="1" type="ORF">EV695_2630</name>
</gene>
<sequence>MNQKCDCYNSELEMLLMAESHLLAWTEPNLLNQLVDQGIEIDEPLEISIEVTEANKI</sequence>
<evidence type="ECO:0000313" key="2">
    <source>
        <dbReference type="Proteomes" id="UP000294887"/>
    </source>
</evidence>
<organism evidence="1 2">
    <name type="scientific">Cocleimonas flava</name>
    <dbReference type="NCBI Taxonomy" id="634765"/>
    <lineage>
        <taxon>Bacteria</taxon>
        <taxon>Pseudomonadati</taxon>
        <taxon>Pseudomonadota</taxon>
        <taxon>Gammaproteobacteria</taxon>
        <taxon>Thiotrichales</taxon>
        <taxon>Thiotrichaceae</taxon>
        <taxon>Cocleimonas</taxon>
    </lineage>
</organism>
<comment type="caution">
    <text evidence="1">The sequence shown here is derived from an EMBL/GenBank/DDBJ whole genome shotgun (WGS) entry which is preliminary data.</text>
</comment>